<dbReference type="Proteomes" id="UP001378592">
    <property type="component" value="Unassembled WGS sequence"/>
</dbReference>
<sequence>MASQWASIAVLALVLFASNVALVPARSESSLGTPNATSQHVQSSCPHIMKRIGTPQQISGTWYPWEVLGHTAPPSEEVPCHRYLFSVEGERLNLHVEQMLEGDVVDSGDFSYTQNSNGLWEAAGPSTVLAGLLVTHGYQLGFASDDDSLLLLCSTSIAGRSEEPWDDVEMSMVLGRGTTLDEAAVGAAVNRTALAAAQTAGNVVRVRSPLHHCAAPAPTPSTSQRVHSPRAQRR</sequence>
<evidence type="ECO:0000313" key="3">
    <source>
        <dbReference type="EMBL" id="KAK7862361.1"/>
    </source>
</evidence>
<name>A0AAN9VGD1_9ORTH</name>
<organism evidence="3 4">
    <name type="scientific">Gryllus longicercus</name>
    <dbReference type="NCBI Taxonomy" id="2509291"/>
    <lineage>
        <taxon>Eukaryota</taxon>
        <taxon>Metazoa</taxon>
        <taxon>Ecdysozoa</taxon>
        <taxon>Arthropoda</taxon>
        <taxon>Hexapoda</taxon>
        <taxon>Insecta</taxon>
        <taxon>Pterygota</taxon>
        <taxon>Neoptera</taxon>
        <taxon>Polyneoptera</taxon>
        <taxon>Orthoptera</taxon>
        <taxon>Ensifera</taxon>
        <taxon>Gryllidea</taxon>
        <taxon>Grylloidea</taxon>
        <taxon>Gryllidae</taxon>
        <taxon>Gryllinae</taxon>
        <taxon>Gryllus</taxon>
    </lineage>
</organism>
<protein>
    <submittedName>
        <fullName evidence="3">Uncharacterized protein</fullName>
    </submittedName>
</protein>
<feature type="chain" id="PRO_5042883846" evidence="2">
    <location>
        <begin position="26"/>
        <end position="234"/>
    </location>
</feature>
<evidence type="ECO:0000313" key="4">
    <source>
        <dbReference type="Proteomes" id="UP001378592"/>
    </source>
</evidence>
<evidence type="ECO:0000256" key="2">
    <source>
        <dbReference type="SAM" id="SignalP"/>
    </source>
</evidence>
<evidence type="ECO:0000256" key="1">
    <source>
        <dbReference type="SAM" id="MobiDB-lite"/>
    </source>
</evidence>
<keyword evidence="4" id="KW-1185">Reference proteome</keyword>
<feature type="region of interest" description="Disordered" evidence="1">
    <location>
        <begin position="212"/>
        <end position="234"/>
    </location>
</feature>
<dbReference type="AlphaFoldDB" id="A0AAN9VGD1"/>
<comment type="caution">
    <text evidence="3">The sequence shown here is derived from an EMBL/GenBank/DDBJ whole genome shotgun (WGS) entry which is preliminary data.</text>
</comment>
<keyword evidence="2" id="KW-0732">Signal</keyword>
<proteinExistence type="predicted"/>
<gene>
    <name evidence="3" type="ORF">R5R35_014385</name>
</gene>
<dbReference type="EMBL" id="JAZDUA010000278">
    <property type="protein sequence ID" value="KAK7862361.1"/>
    <property type="molecule type" value="Genomic_DNA"/>
</dbReference>
<reference evidence="3 4" key="1">
    <citation type="submission" date="2024-03" db="EMBL/GenBank/DDBJ databases">
        <title>The genome assembly and annotation of the cricket Gryllus longicercus Weissman &amp; Gray.</title>
        <authorList>
            <person name="Szrajer S."/>
            <person name="Gray D."/>
            <person name="Ylla G."/>
        </authorList>
    </citation>
    <scope>NUCLEOTIDE SEQUENCE [LARGE SCALE GENOMIC DNA]</scope>
    <source>
        <strain evidence="3">DAG 2021-001</strain>
        <tissue evidence="3">Whole body minus gut</tissue>
    </source>
</reference>
<accession>A0AAN9VGD1</accession>
<feature type="signal peptide" evidence="2">
    <location>
        <begin position="1"/>
        <end position="25"/>
    </location>
</feature>